<keyword evidence="3" id="KW-1185">Reference proteome</keyword>
<proteinExistence type="predicted"/>
<protein>
    <submittedName>
        <fullName evidence="2">Uncharacterized protein</fullName>
    </submittedName>
</protein>
<gene>
    <name evidence="2" type="ORF">DFH07DRAFT_960148</name>
</gene>
<dbReference type="Proteomes" id="UP001215280">
    <property type="component" value="Unassembled WGS sequence"/>
</dbReference>
<feature type="region of interest" description="Disordered" evidence="1">
    <location>
        <begin position="84"/>
        <end position="106"/>
    </location>
</feature>
<organism evidence="2 3">
    <name type="scientific">Mycena maculata</name>
    <dbReference type="NCBI Taxonomy" id="230809"/>
    <lineage>
        <taxon>Eukaryota</taxon>
        <taxon>Fungi</taxon>
        <taxon>Dikarya</taxon>
        <taxon>Basidiomycota</taxon>
        <taxon>Agaricomycotina</taxon>
        <taxon>Agaricomycetes</taxon>
        <taxon>Agaricomycetidae</taxon>
        <taxon>Agaricales</taxon>
        <taxon>Marasmiineae</taxon>
        <taxon>Mycenaceae</taxon>
        <taxon>Mycena</taxon>
    </lineage>
</organism>
<feature type="region of interest" description="Disordered" evidence="1">
    <location>
        <begin position="466"/>
        <end position="485"/>
    </location>
</feature>
<name>A0AAD7IZP9_9AGAR</name>
<reference evidence="2" key="1">
    <citation type="submission" date="2023-03" db="EMBL/GenBank/DDBJ databases">
        <title>Massive genome expansion in bonnet fungi (Mycena s.s.) driven by repeated elements and novel gene families across ecological guilds.</title>
        <authorList>
            <consortium name="Lawrence Berkeley National Laboratory"/>
            <person name="Harder C.B."/>
            <person name="Miyauchi S."/>
            <person name="Viragh M."/>
            <person name="Kuo A."/>
            <person name="Thoen E."/>
            <person name="Andreopoulos B."/>
            <person name="Lu D."/>
            <person name="Skrede I."/>
            <person name="Drula E."/>
            <person name="Henrissat B."/>
            <person name="Morin E."/>
            <person name="Kohler A."/>
            <person name="Barry K."/>
            <person name="LaButti K."/>
            <person name="Morin E."/>
            <person name="Salamov A."/>
            <person name="Lipzen A."/>
            <person name="Mereny Z."/>
            <person name="Hegedus B."/>
            <person name="Baldrian P."/>
            <person name="Stursova M."/>
            <person name="Weitz H."/>
            <person name="Taylor A."/>
            <person name="Grigoriev I.V."/>
            <person name="Nagy L.G."/>
            <person name="Martin F."/>
            <person name="Kauserud H."/>
        </authorList>
    </citation>
    <scope>NUCLEOTIDE SEQUENCE</scope>
    <source>
        <strain evidence="2">CBHHK188m</strain>
    </source>
</reference>
<sequence length="524" mass="58425">MVKTARQDAADGAQIELNRYVADFEVASRKHYEAETAKTLSDLRASQHTVSQLENSLAKATEFLRAQEAQIATFQHQSTVQEEAEQSHHAELQHQTAAQEETERRLTEAEATLVTQKVAYEKAIAEKSNEIMALMARLQSPQGSAAAVPENFPATPPPLIPRFASRSRRKDRAVQQVFRSSGNRVPTLPLQLAPSPQLEQLNALDPTDDDSVTRITDIVQQVLAGMGIVQVTQQAELAPEHDQSYKNGLRELWRVTNGIDTANGFKKLYTRRLEALDFGDGYASSLWNKAVIGKLVKGFQRARAASGGWGLPEVSDAYLEGELYGQLKRSQQAWALWRPRLLPALLRMETETEAIQRAEGYLGKRQSSTTSLACRRAKFTRRIETVKKIVLLKSHKGDPDLATWKFFKTMLEYLDVAGMSEEDSEVRILCEKPVNTFTVRLCAWRAPPIADYLRLIDETGQTLKKTNAAPRVRDGGASTAPAPEGLPRKMYDEAWLSNQPASYIEDLNISAEVFEFLVAATSSL</sequence>
<accession>A0AAD7IZP9</accession>
<dbReference type="EMBL" id="JARJLG010000070">
    <property type="protein sequence ID" value="KAJ7753680.1"/>
    <property type="molecule type" value="Genomic_DNA"/>
</dbReference>
<dbReference type="AlphaFoldDB" id="A0AAD7IZP9"/>
<evidence type="ECO:0000313" key="3">
    <source>
        <dbReference type="Proteomes" id="UP001215280"/>
    </source>
</evidence>
<evidence type="ECO:0000313" key="2">
    <source>
        <dbReference type="EMBL" id="KAJ7753680.1"/>
    </source>
</evidence>
<evidence type="ECO:0000256" key="1">
    <source>
        <dbReference type="SAM" id="MobiDB-lite"/>
    </source>
</evidence>
<comment type="caution">
    <text evidence="2">The sequence shown here is derived from an EMBL/GenBank/DDBJ whole genome shotgun (WGS) entry which is preliminary data.</text>
</comment>